<dbReference type="AlphaFoldDB" id="A0AAD5LXY1"/>
<proteinExistence type="predicted"/>
<dbReference type="EMBL" id="JAHQIW010000185">
    <property type="protein sequence ID" value="KAJ1346518.1"/>
    <property type="molecule type" value="Genomic_DNA"/>
</dbReference>
<organism evidence="1 2">
    <name type="scientific">Parelaphostrongylus tenuis</name>
    <name type="common">Meningeal worm</name>
    <dbReference type="NCBI Taxonomy" id="148309"/>
    <lineage>
        <taxon>Eukaryota</taxon>
        <taxon>Metazoa</taxon>
        <taxon>Ecdysozoa</taxon>
        <taxon>Nematoda</taxon>
        <taxon>Chromadorea</taxon>
        <taxon>Rhabditida</taxon>
        <taxon>Rhabditina</taxon>
        <taxon>Rhabditomorpha</taxon>
        <taxon>Strongyloidea</taxon>
        <taxon>Metastrongylidae</taxon>
        <taxon>Parelaphostrongylus</taxon>
    </lineage>
</organism>
<evidence type="ECO:0000313" key="2">
    <source>
        <dbReference type="Proteomes" id="UP001196413"/>
    </source>
</evidence>
<reference evidence="1" key="1">
    <citation type="submission" date="2021-06" db="EMBL/GenBank/DDBJ databases">
        <title>Parelaphostrongylus tenuis whole genome reference sequence.</title>
        <authorList>
            <person name="Garwood T.J."/>
            <person name="Larsen P.A."/>
            <person name="Fountain-Jones N.M."/>
            <person name="Garbe J.R."/>
            <person name="Macchietto M.G."/>
            <person name="Kania S.A."/>
            <person name="Gerhold R.W."/>
            <person name="Richards J.E."/>
            <person name="Wolf T.M."/>
        </authorList>
    </citation>
    <scope>NUCLEOTIDE SEQUENCE</scope>
    <source>
        <strain evidence="1">MNPRO001-30</strain>
        <tissue evidence="1">Meninges</tissue>
    </source>
</reference>
<protein>
    <submittedName>
        <fullName evidence="1">Uncharacterized protein</fullName>
    </submittedName>
</protein>
<evidence type="ECO:0000313" key="1">
    <source>
        <dbReference type="EMBL" id="KAJ1346518.1"/>
    </source>
</evidence>
<gene>
    <name evidence="1" type="ORF">KIN20_001326</name>
</gene>
<dbReference type="Proteomes" id="UP001196413">
    <property type="component" value="Unassembled WGS sequence"/>
</dbReference>
<sequence length="95" mass="10963">MMGGRVRGTRQLSVSSVRWQRVWNRAVREFVTILNADHFLGEQQDERETNENYSELTLPTETVCPTKCLGLDILNAARKILKDMTPHVIDMFVNN</sequence>
<keyword evidence="2" id="KW-1185">Reference proteome</keyword>
<accession>A0AAD5LXY1</accession>
<name>A0AAD5LXY1_PARTN</name>
<comment type="caution">
    <text evidence="1">The sequence shown here is derived from an EMBL/GenBank/DDBJ whole genome shotgun (WGS) entry which is preliminary data.</text>
</comment>